<feature type="transmembrane region" description="Helical" evidence="1">
    <location>
        <begin position="164"/>
        <end position="182"/>
    </location>
</feature>
<dbReference type="InterPro" id="IPR029063">
    <property type="entry name" value="SAM-dependent_MTases_sf"/>
</dbReference>
<dbReference type="GO" id="GO:0008168">
    <property type="term" value="F:methyltransferase activity"/>
    <property type="evidence" value="ECO:0007669"/>
    <property type="project" value="UniProtKB-KW"/>
</dbReference>
<dbReference type="CDD" id="cd02440">
    <property type="entry name" value="AdoMet_MTases"/>
    <property type="match status" value="1"/>
</dbReference>
<protein>
    <submittedName>
        <fullName evidence="2">Methyltransferase domain-containing protein</fullName>
    </submittedName>
</protein>
<dbReference type="RefSeq" id="WP_089959450.1">
    <property type="nucleotide sequence ID" value="NZ_FOFR01000024.1"/>
</dbReference>
<reference evidence="3" key="1">
    <citation type="submission" date="2016-10" db="EMBL/GenBank/DDBJ databases">
        <authorList>
            <person name="Varghese N."/>
            <person name="Submissions S."/>
        </authorList>
    </citation>
    <scope>NUCLEOTIDE SEQUENCE [LARGE SCALE GENOMIC DNA]</scope>
    <source>
        <strain evidence="3">CGMCC 4.3525</strain>
    </source>
</reference>
<proteinExistence type="predicted"/>
<keyword evidence="1" id="KW-0472">Membrane</keyword>
<feature type="transmembrane region" description="Helical" evidence="1">
    <location>
        <begin position="541"/>
        <end position="557"/>
    </location>
</feature>
<evidence type="ECO:0000313" key="3">
    <source>
        <dbReference type="Proteomes" id="UP000199352"/>
    </source>
</evidence>
<name>A0A1H9V5W1_9PSEU</name>
<keyword evidence="1" id="KW-1133">Transmembrane helix</keyword>
<keyword evidence="1" id="KW-0812">Transmembrane</keyword>
<keyword evidence="2" id="KW-0489">Methyltransferase</keyword>
<dbReference type="SUPFAM" id="SSF53335">
    <property type="entry name" value="S-adenosyl-L-methionine-dependent methyltransferases"/>
    <property type="match status" value="1"/>
</dbReference>
<dbReference type="AlphaFoldDB" id="A0A1H9V5W1"/>
<dbReference type="EMBL" id="FOFR01000024">
    <property type="protein sequence ID" value="SES17105.1"/>
    <property type="molecule type" value="Genomic_DNA"/>
</dbReference>
<dbReference type="Gene3D" id="3.40.50.150">
    <property type="entry name" value="Vaccinia Virus protein VP39"/>
    <property type="match status" value="1"/>
</dbReference>
<sequence length="584" mass="65376">MTLAGMIISGLVVLVVLLDVLRLRSRAAGLRVLAPGAGEHALLTATGVRPRGSWETDDDLVDLVPPDLPVVAALDLLGAVDPARYRDDRWARGVSAAQAVLVREEYREDVDPDDPTEFVAFVRRVKDHVHARAGIAVAPGLEAGPHDLGYRAATLRQLGKRPSLWIAGSVIGYATVVAALVLDWRSGLVALAAYWAHPLLVFAGTPLRPRDLWVPRPLRTPFLWFATAGGRKSTAERRQARHLEQAAPWYEQNRGRDFHEDRRETCPSCGGSDLRRWVTATDLVQRKPGTFTMDRCVRCGHVWQNPRLSEEGLGFYYRDFYDGLGETSAEAVFSGKTEPYYGRARMVEPFTTPRRWLDVGSGHAHFCLGAKEVLPATVFDGLDQGAAIEDAARLGRIERAYRGSFKDFAGELRGRYDVISMHHYLEHVRDPWEELDIAADVLPDGGYLLIELPDPEWRLGRLFGRYWMPWFQPQHQHMMPIGNLESALAERGLTTVATERAKAHLCNDFTLALLLFLGNVAPRTPAPWRPERVRLRRTRSFLVWSLGIPAFFVAVALDQTVNRFLARRTGTGNAYRLLARKTSS</sequence>
<accession>A0A1H9V5W1</accession>
<keyword evidence="3" id="KW-1185">Reference proteome</keyword>
<evidence type="ECO:0000256" key="1">
    <source>
        <dbReference type="SAM" id="Phobius"/>
    </source>
</evidence>
<dbReference type="Pfam" id="PF13489">
    <property type="entry name" value="Methyltransf_23"/>
    <property type="match status" value="1"/>
</dbReference>
<keyword evidence="2" id="KW-0808">Transferase</keyword>
<dbReference type="STRING" id="402600.SAMN05216188_12465"/>
<organism evidence="2 3">
    <name type="scientific">Lentzea xinjiangensis</name>
    <dbReference type="NCBI Taxonomy" id="402600"/>
    <lineage>
        <taxon>Bacteria</taxon>
        <taxon>Bacillati</taxon>
        <taxon>Actinomycetota</taxon>
        <taxon>Actinomycetes</taxon>
        <taxon>Pseudonocardiales</taxon>
        <taxon>Pseudonocardiaceae</taxon>
        <taxon>Lentzea</taxon>
    </lineage>
</organism>
<dbReference type="Proteomes" id="UP000199352">
    <property type="component" value="Unassembled WGS sequence"/>
</dbReference>
<evidence type="ECO:0000313" key="2">
    <source>
        <dbReference type="EMBL" id="SES17105.1"/>
    </source>
</evidence>
<gene>
    <name evidence="2" type="ORF">SAMN05216188_12465</name>
</gene>
<dbReference type="OrthoDB" id="3779937at2"/>
<feature type="transmembrane region" description="Helical" evidence="1">
    <location>
        <begin position="6"/>
        <end position="23"/>
    </location>
</feature>
<dbReference type="GO" id="GO:0032259">
    <property type="term" value="P:methylation"/>
    <property type="evidence" value="ECO:0007669"/>
    <property type="project" value="UniProtKB-KW"/>
</dbReference>